<proteinExistence type="predicted"/>
<comment type="caution">
    <text evidence="1">The sequence shown here is derived from an EMBL/GenBank/DDBJ whole genome shotgun (WGS) entry which is preliminary data.</text>
</comment>
<dbReference type="EMBL" id="VFYP01000004">
    <property type="protein sequence ID" value="TPP06071.1"/>
    <property type="molecule type" value="Genomic_DNA"/>
</dbReference>
<keyword evidence="2" id="KW-1185">Reference proteome</keyword>
<organism evidence="1 2">
    <name type="scientific">Rhizobium glycinendophyticum</name>
    <dbReference type="NCBI Taxonomy" id="2589807"/>
    <lineage>
        <taxon>Bacteria</taxon>
        <taxon>Pseudomonadati</taxon>
        <taxon>Pseudomonadota</taxon>
        <taxon>Alphaproteobacteria</taxon>
        <taxon>Hyphomicrobiales</taxon>
        <taxon>Rhizobiaceae</taxon>
        <taxon>Rhizobium/Agrobacterium group</taxon>
        <taxon>Rhizobium</taxon>
    </lineage>
</organism>
<reference evidence="1 2" key="1">
    <citation type="submission" date="2019-06" db="EMBL/GenBank/DDBJ databases">
        <title>Rhizobium sp. CL12 isolated from roots of soybean.</title>
        <authorList>
            <person name="Wang C."/>
        </authorList>
    </citation>
    <scope>NUCLEOTIDE SEQUENCE [LARGE SCALE GENOMIC DNA]</scope>
    <source>
        <strain evidence="1 2">CL12</strain>
    </source>
</reference>
<evidence type="ECO:0000313" key="2">
    <source>
        <dbReference type="Proteomes" id="UP000316429"/>
    </source>
</evidence>
<accession>A0A504UGS6</accession>
<name>A0A504UGS6_9HYPH</name>
<dbReference type="Proteomes" id="UP000316429">
    <property type="component" value="Unassembled WGS sequence"/>
</dbReference>
<sequence length="70" mass="7747">MVETAEFPQTESDSDEVLALGRMVSFVCQRAKQLNLGMSTYLLEMALTSLVQDIGNRELPKSMAAEHSVQ</sequence>
<dbReference type="AlphaFoldDB" id="A0A504UGS6"/>
<gene>
    <name evidence="1" type="ORF">FJQ55_19155</name>
</gene>
<dbReference type="OrthoDB" id="8403876at2"/>
<protein>
    <submittedName>
        <fullName evidence="1">Uncharacterized protein</fullName>
    </submittedName>
</protein>
<evidence type="ECO:0000313" key="1">
    <source>
        <dbReference type="EMBL" id="TPP06071.1"/>
    </source>
</evidence>